<gene>
    <name evidence="8" type="ORF">LZZ85_05000</name>
</gene>
<keyword evidence="6" id="KW-0812">Transmembrane</keyword>
<keyword evidence="4 5" id="KW-0720">Serine protease</keyword>
<dbReference type="Gene3D" id="2.30.42.10">
    <property type="match status" value="1"/>
</dbReference>
<dbReference type="PROSITE" id="PS50106">
    <property type="entry name" value="PDZ"/>
    <property type="match status" value="1"/>
</dbReference>
<dbReference type="RefSeq" id="WP_237869121.1">
    <property type="nucleotide sequence ID" value="NZ_JAKLTR010000002.1"/>
</dbReference>
<evidence type="ECO:0000256" key="4">
    <source>
        <dbReference type="ARBA" id="ARBA00022825"/>
    </source>
</evidence>
<dbReference type="InterPro" id="IPR029045">
    <property type="entry name" value="ClpP/crotonase-like_dom_sf"/>
</dbReference>
<dbReference type="InterPro" id="IPR005151">
    <property type="entry name" value="Tail-specific_protease"/>
</dbReference>
<sequence length="530" mass="59192">MMGNKKLQVWLPLLFSVVLIAGMFFGYKLNKGGNSKGFFKTSRPTSLQEALDLIRSKYVDPVSLDSLQGGAIQEMMTELDPHSVYFPPVESKEAIEDLQGNFDGIGVEFNVFTDTVNVTYVLPGGPSDVAGLRIGDKIVAVNDSSLVGAGVTNSKIREFIRGKSGSSAVLTIVRDAKVQKVNVKRGSIPVPSVDAAYMINAKTGYIKLNKFTATSYEEFMQALEDLQKQGMNELIYDLRGNGGGFMNEAIDMADEFLDGDKLIVYTEGVNSKKREYRAKRPGLFEKGKLVILIDELSASASEVLAGALQDWDRATIIGRRSFGKGLVQEQYELSDGSAIRLTVARYYSPLGRSIQRPYDKGKKVYMEEISERYYNGEVLYADSNKVNHGKEYKTPSGHIVYGGGGIMPDYFVPIDTSTYPVSINRIFTSGSINSFVYSYYLKNRPVIDQYKNATDYAQHFNQSSQMWNEFVQHAASKDSVNLSTLNAKQQQTLQRRLEAFLGRFRWRNNGYYQVLNHDDAVIAKAMEMVK</sequence>
<dbReference type="SUPFAM" id="SSF50156">
    <property type="entry name" value="PDZ domain-like"/>
    <property type="match status" value="1"/>
</dbReference>
<evidence type="ECO:0000313" key="8">
    <source>
        <dbReference type="EMBL" id="MCG2613624.1"/>
    </source>
</evidence>
<evidence type="ECO:0000313" key="9">
    <source>
        <dbReference type="Proteomes" id="UP001165367"/>
    </source>
</evidence>
<dbReference type="Gene3D" id="3.90.226.10">
    <property type="entry name" value="2-enoyl-CoA Hydratase, Chain A, domain 1"/>
    <property type="match status" value="1"/>
</dbReference>
<dbReference type="PANTHER" id="PTHR32060">
    <property type="entry name" value="TAIL-SPECIFIC PROTEASE"/>
    <property type="match status" value="1"/>
</dbReference>
<dbReference type="Pfam" id="PF22694">
    <property type="entry name" value="CtpB_N-like"/>
    <property type="match status" value="1"/>
</dbReference>
<organism evidence="8 9">
    <name type="scientific">Terrimonas ginsenosidimutans</name>
    <dbReference type="NCBI Taxonomy" id="2908004"/>
    <lineage>
        <taxon>Bacteria</taxon>
        <taxon>Pseudomonadati</taxon>
        <taxon>Bacteroidota</taxon>
        <taxon>Chitinophagia</taxon>
        <taxon>Chitinophagales</taxon>
        <taxon>Chitinophagaceae</taxon>
        <taxon>Terrimonas</taxon>
    </lineage>
</organism>
<keyword evidence="3 5" id="KW-0378">Hydrolase</keyword>
<keyword evidence="6" id="KW-1133">Transmembrane helix</keyword>
<keyword evidence="2 5" id="KW-0645">Protease</keyword>
<comment type="similarity">
    <text evidence="1 5">Belongs to the peptidase S41A family.</text>
</comment>
<name>A0ABS9KMT6_9BACT</name>
<dbReference type="PANTHER" id="PTHR32060:SF30">
    <property type="entry name" value="CARBOXY-TERMINAL PROCESSING PROTEASE CTPA"/>
    <property type="match status" value="1"/>
</dbReference>
<dbReference type="SMART" id="SM00245">
    <property type="entry name" value="TSPc"/>
    <property type="match status" value="1"/>
</dbReference>
<dbReference type="InterPro" id="IPR055210">
    <property type="entry name" value="CtpA/B_N"/>
</dbReference>
<evidence type="ECO:0000259" key="7">
    <source>
        <dbReference type="PROSITE" id="PS50106"/>
    </source>
</evidence>
<keyword evidence="9" id="KW-1185">Reference proteome</keyword>
<accession>A0ABS9KMT6</accession>
<evidence type="ECO:0000256" key="2">
    <source>
        <dbReference type="ARBA" id="ARBA00022670"/>
    </source>
</evidence>
<dbReference type="InterPro" id="IPR004447">
    <property type="entry name" value="Peptidase_S41A"/>
</dbReference>
<dbReference type="InterPro" id="IPR041489">
    <property type="entry name" value="PDZ_6"/>
</dbReference>
<evidence type="ECO:0000256" key="6">
    <source>
        <dbReference type="SAM" id="Phobius"/>
    </source>
</evidence>
<proteinExistence type="inferred from homology"/>
<dbReference type="SUPFAM" id="SSF52096">
    <property type="entry name" value="ClpP/crotonase"/>
    <property type="match status" value="1"/>
</dbReference>
<keyword evidence="6" id="KW-0472">Membrane</keyword>
<dbReference type="InterPro" id="IPR036034">
    <property type="entry name" value="PDZ_sf"/>
</dbReference>
<dbReference type="Gene3D" id="3.30.750.44">
    <property type="match status" value="1"/>
</dbReference>
<dbReference type="CDD" id="cd06782">
    <property type="entry name" value="cpPDZ_CPP-like"/>
    <property type="match status" value="1"/>
</dbReference>
<feature type="transmembrane region" description="Helical" evidence="6">
    <location>
        <begin position="7"/>
        <end position="27"/>
    </location>
</feature>
<dbReference type="InterPro" id="IPR001478">
    <property type="entry name" value="PDZ"/>
</dbReference>
<dbReference type="SMART" id="SM00228">
    <property type="entry name" value="PDZ"/>
    <property type="match status" value="1"/>
</dbReference>
<dbReference type="NCBIfam" id="TIGR00225">
    <property type="entry name" value="prc"/>
    <property type="match status" value="1"/>
</dbReference>
<reference evidence="8" key="1">
    <citation type="submission" date="2022-01" db="EMBL/GenBank/DDBJ databases">
        <authorList>
            <person name="Jo J.-H."/>
            <person name="Im W.-T."/>
        </authorList>
    </citation>
    <scope>NUCLEOTIDE SEQUENCE</scope>
    <source>
        <strain evidence="8">NA20</strain>
    </source>
</reference>
<evidence type="ECO:0000256" key="3">
    <source>
        <dbReference type="ARBA" id="ARBA00022801"/>
    </source>
</evidence>
<dbReference type="Proteomes" id="UP001165367">
    <property type="component" value="Unassembled WGS sequence"/>
</dbReference>
<comment type="caution">
    <text evidence="8">The sequence shown here is derived from an EMBL/GenBank/DDBJ whole genome shotgun (WGS) entry which is preliminary data.</text>
</comment>
<evidence type="ECO:0000256" key="5">
    <source>
        <dbReference type="RuleBase" id="RU004404"/>
    </source>
</evidence>
<dbReference type="EMBL" id="JAKLTR010000002">
    <property type="protein sequence ID" value="MCG2613624.1"/>
    <property type="molecule type" value="Genomic_DNA"/>
</dbReference>
<evidence type="ECO:0000256" key="1">
    <source>
        <dbReference type="ARBA" id="ARBA00009179"/>
    </source>
</evidence>
<feature type="domain" description="PDZ" evidence="7">
    <location>
        <begin position="99"/>
        <end position="175"/>
    </location>
</feature>
<protein>
    <submittedName>
        <fullName evidence="8">S41 family peptidase</fullName>
    </submittedName>
</protein>
<dbReference type="Pfam" id="PF03572">
    <property type="entry name" value="Peptidase_S41"/>
    <property type="match status" value="1"/>
</dbReference>
<dbReference type="Pfam" id="PF17820">
    <property type="entry name" value="PDZ_6"/>
    <property type="match status" value="1"/>
</dbReference>
<dbReference type="CDD" id="cd07560">
    <property type="entry name" value="Peptidase_S41_CPP"/>
    <property type="match status" value="1"/>
</dbReference>